<dbReference type="EMBL" id="QXHD01000001">
    <property type="protein sequence ID" value="NEZ54160.1"/>
    <property type="molecule type" value="Genomic_DNA"/>
</dbReference>
<keyword evidence="2" id="KW-1185">Reference proteome</keyword>
<sequence length="69" mass="7902">MLLLQLHQLAMEFVNNGVMSQGLELFDLAFDLDDQIFTIREALDEIEKTIQTLTDLAPDPDEDYENGED</sequence>
<evidence type="ECO:0000313" key="1">
    <source>
        <dbReference type="EMBL" id="NEZ54160.1"/>
    </source>
</evidence>
<proteinExistence type="predicted"/>
<dbReference type="AlphaFoldDB" id="A0A6M0RE14"/>
<organism evidence="1 2">
    <name type="scientific">Adonisia turfae CCMR0081</name>
    <dbReference type="NCBI Taxonomy" id="2292702"/>
    <lineage>
        <taxon>Bacteria</taxon>
        <taxon>Bacillati</taxon>
        <taxon>Cyanobacteriota</taxon>
        <taxon>Adonisia</taxon>
        <taxon>Adonisia turfae</taxon>
    </lineage>
</organism>
<reference evidence="1 2" key="1">
    <citation type="journal article" date="2020" name="Microb. Ecol.">
        <title>Ecogenomics of the Marine Benthic Filamentous Cyanobacterium Adonisia.</title>
        <authorList>
            <person name="Walter J.M."/>
            <person name="Coutinho F.H."/>
            <person name="Leomil L."/>
            <person name="Hargreaves P.I."/>
            <person name="Campeao M.E."/>
            <person name="Vieira V.V."/>
            <person name="Silva B.S."/>
            <person name="Fistarol G.O."/>
            <person name="Salomon P.S."/>
            <person name="Sawabe T."/>
            <person name="Mino S."/>
            <person name="Hosokawa M."/>
            <person name="Miyashita H."/>
            <person name="Maruyama F."/>
            <person name="van Verk M.C."/>
            <person name="Dutilh B.E."/>
            <person name="Thompson C.C."/>
            <person name="Thompson F.L."/>
        </authorList>
    </citation>
    <scope>NUCLEOTIDE SEQUENCE [LARGE SCALE GENOMIC DNA]</scope>
    <source>
        <strain evidence="1 2">CCMR0081</strain>
    </source>
</reference>
<dbReference type="Proteomes" id="UP000481033">
    <property type="component" value="Unassembled WGS sequence"/>
</dbReference>
<comment type="caution">
    <text evidence="1">The sequence shown here is derived from an EMBL/GenBank/DDBJ whole genome shotgun (WGS) entry which is preliminary data.</text>
</comment>
<name>A0A6M0RE14_9CYAN</name>
<protein>
    <submittedName>
        <fullName evidence="1">Uncharacterized protein</fullName>
    </submittedName>
</protein>
<accession>A0A6M0RE14</accession>
<gene>
    <name evidence="1" type="ORF">DXZ20_00245</name>
</gene>
<evidence type="ECO:0000313" key="2">
    <source>
        <dbReference type="Proteomes" id="UP000481033"/>
    </source>
</evidence>